<comment type="function">
    <text evidence="5">Methyltransferase required for the conversion of demethylmenaquinol (DMKH2) to menaquinol (MKH2).</text>
</comment>
<reference evidence="7" key="1">
    <citation type="submission" date="2020-12" db="EMBL/GenBank/DDBJ databases">
        <title>Taurinivorans muris gen. nov., sp. nov., fundamental and realized metabolic niche of a ubiquitous sulfidogenic bacterium in the murine intestine.</title>
        <authorList>
            <person name="Ye H."/>
            <person name="Hanson B.T."/>
            <person name="Loy A."/>
        </authorList>
    </citation>
    <scope>NUCLEOTIDE SEQUENCE</scope>
    <source>
        <strain evidence="7">LT0009</strain>
    </source>
</reference>
<gene>
    <name evidence="7" type="primary">ubiE</name>
    <name evidence="5" type="synonym">menG</name>
    <name evidence="7" type="ORF">JBF11_00970</name>
</gene>
<sequence>MAVKTSSSNTARGTKKAGPKQSRAKKAHAENVAERIDAKGAVDTFHETVNNEHTHFKEQEEKSMENKHDMNNEEKNANAVLEPEFAASEQTEKVCAMFKTITKHYDLLNHICSLGLDFWWRKVLVDGFVLGPTRKILDMAAGTLDVSLYALKKHKQAHIVAGDICPEMLEMGKEKLKAKDTDRIEVKIIDALSIPYAENSFDVVSIAFGIRNIEDKVKALTEMKKVLTVGGQLHVLELSPVKNPLLQKCYYFYLEKIMPQIAKLFGQRAEAYQYLAQSVKAFPDQEAFCEELKQAGFEFVQYKKLTFGIATLYTAIKSK</sequence>
<evidence type="ECO:0000256" key="6">
    <source>
        <dbReference type="SAM" id="MobiDB-lite"/>
    </source>
</evidence>
<dbReference type="EC" id="2.1.1.163" evidence="5"/>
<dbReference type="Gene3D" id="3.40.50.150">
    <property type="entry name" value="Vaccinia Virus protein VP39"/>
    <property type="match status" value="1"/>
</dbReference>
<keyword evidence="1 5" id="KW-0474">Menaquinone biosynthesis</keyword>
<evidence type="ECO:0000256" key="4">
    <source>
        <dbReference type="ARBA" id="ARBA00022691"/>
    </source>
</evidence>
<feature type="compositionally biased region" description="Polar residues" evidence="6">
    <location>
        <begin position="1"/>
        <end position="12"/>
    </location>
</feature>
<organism evidence="7 8">
    <name type="scientific">Taurinivorans muris</name>
    <dbReference type="NCBI Taxonomy" id="2787751"/>
    <lineage>
        <taxon>Bacteria</taxon>
        <taxon>Pseudomonadati</taxon>
        <taxon>Thermodesulfobacteriota</taxon>
        <taxon>Desulfovibrionia</taxon>
        <taxon>Desulfovibrionales</taxon>
        <taxon>Desulfovibrionaceae</taxon>
        <taxon>Taurinivorans</taxon>
    </lineage>
</organism>
<evidence type="ECO:0000256" key="2">
    <source>
        <dbReference type="ARBA" id="ARBA00022603"/>
    </source>
</evidence>
<comment type="similarity">
    <text evidence="5">Belongs to the class I-like SAM-binding methyltransferase superfamily. MenG/UbiE family.</text>
</comment>
<feature type="compositionally biased region" description="Basic and acidic residues" evidence="6">
    <location>
        <begin position="27"/>
        <end position="37"/>
    </location>
</feature>
<keyword evidence="3 5" id="KW-0808">Transferase</keyword>
<evidence type="ECO:0000313" key="7">
    <source>
        <dbReference type="EMBL" id="UWX05932.1"/>
    </source>
</evidence>
<keyword evidence="2 5" id="KW-0489">Methyltransferase</keyword>
<dbReference type="CDD" id="cd02440">
    <property type="entry name" value="AdoMet_MTases"/>
    <property type="match status" value="1"/>
</dbReference>
<dbReference type="InterPro" id="IPR004033">
    <property type="entry name" value="UbiE/COQ5_MeTrFase"/>
</dbReference>
<proteinExistence type="inferred from homology"/>
<accession>A0ABY5Y2J5</accession>
<dbReference type="HAMAP" id="MF_01813">
    <property type="entry name" value="MenG_UbiE_methyltr"/>
    <property type="match status" value="1"/>
</dbReference>
<dbReference type="InterPro" id="IPR029063">
    <property type="entry name" value="SAM-dependent_MTases_sf"/>
</dbReference>
<dbReference type="GO" id="GO:0032259">
    <property type="term" value="P:methylation"/>
    <property type="evidence" value="ECO:0007669"/>
    <property type="project" value="UniProtKB-KW"/>
</dbReference>
<comment type="catalytic activity">
    <reaction evidence="5">
        <text>a 2-demethylmenaquinol + S-adenosyl-L-methionine = a menaquinol + S-adenosyl-L-homocysteine + H(+)</text>
        <dbReference type="Rhea" id="RHEA:42640"/>
        <dbReference type="Rhea" id="RHEA-COMP:9539"/>
        <dbReference type="Rhea" id="RHEA-COMP:9563"/>
        <dbReference type="ChEBI" id="CHEBI:15378"/>
        <dbReference type="ChEBI" id="CHEBI:18151"/>
        <dbReference type="ChEBI" id="CHEBI:55437"/>
        <dbReference type="ChEBI" id="CHEBI:57856"/>
        <dbReference type="ChEBI" id="CHEBI:59789"/>
        <dbReference type="EC" id="2.1.1.163"/>
    </reaction>
</comment>
<name>A0ABY5Y2J5_9BACT</name>
<dbReference type="NCBIfam" id="NF001244">
    <property type="entry name" value="PRK00216.1-5"/>
    <property type="match status" value="1"/>
</dbReference>
<protein>
    <recommendedName>
        <fullName evidence="5">Demethylmenaquinone methyltransferase</fullName>
        <ecNumber evidence="5">2.1.1.163</ecNumber>
    </recommendedName>
</protein>
<dbReference type="RefSeq" id="WP_334315526.1">
    <property type="nucleotide sequence ID" value="NZ_CP065938.1"/>
</dbReference>
<dbReference type="NCBIfam" id="TIGR01934">
    <property type="entry name" value="MenG_MenH_UbiE"/>
    <property type="match status" value="1"/>
</dbReference>
<dbReference type="GO" id="GO:0008168">
    <property type="term" value="F:methyltransferase activity"/>
    <property type="evidence" value="ECO:0007669"/>
    <property type="project" value="UniProtKB-KW"/>
</dbReference>
<dbReference type="Pfam" id="PF01209">
    <property type="entry name" value="Ubie_methyltran"/>
    <property type="match status" value="1"/>
</dbReference>
<feature type="region of interest" description="Disordered" evidence="6">
    <location>
        <begin position="1"/>
        <end position="37"/>
    </location>
</feature>
<evidence type="ECO:0000256" key="5">
    <source>
        <dbReference type="HAMAP-Rule" id="MF_01813"/>
    </source>
</evidence>
<keyword evidence="8" id="KW-1185">Reference proteome</keyword>
<dbReference type="PANTHER" id="PTHR43591">
    <property type="entry name" value="METHYLTRANSFERASE"/>
    <property type="match status" value="1"/>
</dbReference>
<evidence type="ECO:0000313" key="8">
    <source>
        <dbReference type="Proteomes" id="UP001058120"/>
    </source>
</evidence>
<feature type="compositionally biased region" description="Basic residues" evidence="6">
    <location>
        <begin position="13"/>
        <end position="26"/>
    </location>
</feature>
<feature type="binding site" evidence="5">
    <location>
        <position position="163"/>
    </location>
    <ligand>
        <name>S-adenosyl-L-methionine</name>
        <dbReference type="ChEBI" id="CHEBI:59789"/>
    </ligand>
</feature>
<dbReference type="Proteomes" id="UP001058120">
    <property type="component" value="Chromosome"/>
</dbReference>
<dbReference type="EMBL" id="CP065938">
    <property type="protein sequence ID" value="UWX05932.1"/>
    <property type="molecule type" value="Genomic_DNA"/>
</dbReference>
<keyword evidence="4 5" id="KW-0949">S-adenosyl-L-methionine</keyword>
<feature type="binding site" evidence="5">
    <location>
        <begin position="190"/>
        <end position="191"/>
    </location>
    <ligand>
        <name>S-adenosyl-L-methionine</name>
        <dbReference type="ChEBI" id="CHEBI:59789"/>
    </ligand>
</feature>
<comment type="pathway">
    <text evidence="5">Quinol/quinone metabolism; menaquinone biosynthesis; menaquinol from 1,4-dihydroxy-2-naphthoate: step 2/2.</text>
</comment>
<evidence type="ECO:0000256" key="3">
    <source>
        <dbReference type="ARBA" id="ARBA00022679"/>
    </source>
</evidence>
<comment type="caution">
    <text evidence="5">Lacks conserved residue(s) required for the propagation of feature annotation.</text>
</comment>
<dbReference type="SUPFAM" id="SSF53335">
    <property type="entry name" value="S-adenosyl-L-methionine-dependent methyltransferases"/>
    <property type="match status" value="1"/>
</dbReference>
<evidence type="ECO:0000256" key="1">
    <source>
        <dbReference type="ARBA" id="ARBA00022428"/>
    </source>
</evidence>
<dbReference type="PANTHER" id="PTHR43591:SF24">
    <property type="entry name" value="2-METHOXY-6-POLYPRENYL-1,4-BENZOQUINOL METHYLASE, MITOCHONDRIAL"/>
    <property type="match status" value="1"/>
</dbReference>
<feature type="binding site" evidence="5">
    <location>
        <position position="143"/>
    </location>
    <ligand>
        <name>S-adenosyl-L-methionine</name>
        <dbReference type="ChEBI" id="CHEBI:59789"/>
    </ligand>
</feature>
<dbReference type="PROSITE" id="PS51608">
    <property type="entry name" value="SAM_MT_UBIE"/>
    <property type="match status" value="1"/>
</dbReference>